<accession>A0A3E2HII2</accession>
<evidence type="ECO:0000313" key="2">
    <source>
        <dbReference type="Proteomes" id="UP000258309"/>
    </source>
</evidence>
<name>A0A3E2HII2_SCYLI</name>
<dbReference type="OrthoDB" id="1668230at2759"/>
<dbReference type="SUPFAM" id="SSF56112">
    <property type="entry name" value="Protein kinase-like (PK-like)"/>
    <property type="match status" value="1"/>
</dbReference>
<dbReference type="AlphaFoldDB" id="A0A3E2HII2"/>
<comment type="caution">
    <text evidence="1">The sequence shown here is derived from an EMBL/GenBank/DDBJ whole genome shotgun (WGS) entry which is preliminary data.</text>
</comment>
<reference evidence="1 2" key="1">
    <citation type="submission" date="2018-05" db="EMBL/GenBank/DDBJ databases">
        <title>Draft genome sequence of Scytalidium lignicola DSM 105466, a ubiquitous saprotrophic fungus.</title>
        <authorList>
            <person name="Buettner E."/>
            <person name="Gebauer A.M."/>
            <person name="Hofrichter M."/>
            <person name="Liers C."/>
            <person name="Kellner H."/>
        </authorList>
    </citation>
    <scope>NUCLEOTIDE SEQUENCE [LARGE SCALE GENOMIC DNA]</scope>
    <source>
        <strain evidence="1 2">DSM 105466</strain>
    </source>
</reference>
<dbReference type="InterPro" id="IPR011009">
    <property type="entry name" value="Kinase-like_dom_sf"/>
</dbReference>
<dbReference type="Proteomes" id="UP000258309">
    <property type="component" value="Unassembled WGS sequence"/>
</dbReference>
<protein>
    <recommendedName>
        <fullName evidence="3">Protein kinase domain-containing protein</fullName>
    </recommendedName>
</protein>
<organism evidence="1 2">
    <name type="scientific">Scytalidium lignicola</name>
    <name type="common">Hyphomycete</name>
    <dbReference type="NCBI Taxonomy" id="5539"/>
    <lineage>
        <taxon>Eukaryota</taxon>
        <taxon>Fungi</taxon>
        <taxon>Dikarya</taxon>
        <taxon>Ascomycota</taxon>
        <taxon>Pezizomycotina</taxon>
        <taxon>Leotiomycetes</taxon>
        <taxon>Leotiomycetes incertae sedis</taxon>
        <taxon>Scytalidium</taxon>
    </lineage>
</organism>
<proteinExistence type="predicted"/>
<sequence>MARHNTWGPTLRPQPGSRFRPLLRGIPNVPWDQQFRTYIDDVCISQLDEDSVVFIPTLDYMEDEPEESRKMTNSQDMTRICKTTALYEEITARVTLHPRIAKFLHRDPWSTFPILAKPSGPPLVDFLAKQRSAMYSTPVDGALPRVLPQYRPLIYQWSLQLLSGLSFLHSRSIIFGDPRVETCWLALPSLDLSLIGFLDAGYLSLKSGIKYDGSSWRNEPFHPCHIPKFNSVVPTMQTDLFLWGCLIYELMTTFWPGHGQGKQSEDIQQMIIRRMWPVLENDYLGDIVRKCWEHEYEDILSLRRDVIAFITNDGWEIEGEDGLGGFRADELFETSIDGLIHGLGI</sequence>
<feature type="non-terminal residue" evidence="1">
    <location>
        <position position="345"/>
    </location>
</feature>
<dbReference type="OMA" id="AYQWSLQ"/>
<evidence type="ECO:0008006" key="3">
    <source>
        <dbReference type="Google" id="ProtNLM"/>
    </source>
</evidence>
<gene>
    <name evidence="1" type="ORF">B7463_g3383</name>
</gene>
<dbReference type="Gene3D" id="1.10.510.10">
    <property type="entry name" value="Transferase(Phosphotransferase) domain 1"/>
    <property type="match status" value="1"/>
</dbReference>
<feature type="non-terminal residue" evidence="1">
    <location>
        <position position="1"/>
    </location>
</feature>
<keyword evidence="2" id="KW-1185">Reference proteome</keyword>
<dbReference type="STRING" id="5539.A0A3E2HII2"/>
<dbReference type="EMBL" id="NCSJ02000044">
    <property type="protein sequence ID" value="RFU32962.1"/>
    <property type="molecule type" value="Genomic_DNA"/>
</dbReference>
<evidence type="ECO:0000313" key="1">
    <source>
        <dbReference type="EMBL" id="RFU32962.1"/>
    </source>
</evidence>